<dbReference type="Proteomes" id="UP001596098">
    <property type="component" value="Unassembled WGS sequence"/>
</dbReference>
<comment type="caution">
    <text evidence="1">The sequence shown here is derived from an EMBL/GenBank/DDBJ whole genome shotgun (WGS) entry which is preliminary data.</text>
</comment>
<keyword evidence="2" id="KW-1185">Reference proteome</keyword>
<evidence type="ECO:0000313" key="2">
    <source>
        <dbReference type="Proteomes" id="UP001596098"/>
    </source>
</evidence>
<proteinExistence type="predicted"/>
<dbReference type="RefSeq" id="WP_128221906.1">
    <property type="nucleotide sequence ID" value="NZ_CP034929.1"/>
</dbReference>
<reference evidence="2" key="1">
    <citation type="journal article" date="2019" name="Int. J. Syst. Evol. Microbiol.">
        <title>The Global Catalogue of Microorganisms (GCM) 10K type strain sequencing project: providing services to taxonomists for standard genome sequencing and annotation.</title>
        <authorList>
            <consortium name="The Broad Institute Genomics Platform"/>
            <consortium name="The Broad Institute Genome Sequencing Center for Infectious Disease"/>
            <person name="Wu L."/>
            <person name="Ma J."/>
        </authorList>
    </citation>
    <scope>NUCLEOTIDE SEQUENCE [LARGE SCALE GENOMIC DNA]</scope>
    <source>
        <strain evidence="2">DFY28</strain>
    </source>
</reference>
<evidence type="ECO:0000313" key="1">
    <source>
        <dbReference type="EMBL" id="MFC6153853.1"/>
    </source>
</evidence>
<dbReference type="InterPro" id="IPR006311">
    <property type="entry name" value="TAT_signal"/>
</dbReference>
<dbReference type="PROSITE" id="PS51318">
    <property type="entry name" value="TAT"/>
    <property type="match status" value="1"/>
</dbReference>
<accession>A0ABW1QXS8</accession>
<protein>
    <submittedName>
        <fullName evidence="1">Uncharacterized protein</fullName>
    </submittedName>
</protein>
<organism evidence="1 2">
    <name type="scientific">Nocardioides yefusunii</name>
    <dbReference type="NCBI Taxonomy" id="2500546"/>
    <lineage>
        <taxon>Bacteria</taxon>
        <taxon>Bacillati</taxon>
        <taxon>Actinomycetota</taxon>
        <taxon>Actinomycetes</taxon>
        <taxon>Propionibacteriales</taxon>
        <taxon>Nocardioidaceae</taxon>
        <taxon>Nocardioides</taxon>
    </lineage>
</organism>
<dbReference type="EMBL" id="JBHSQI010000005">
    <property type="protein sequence ID" value="MFC6153853.1"/>
    <property type="molecule type" value="Genomic_DNA"/>
</dbReference>
<sequence length="218" mass="23178">MHDHRTAITNSDQPDAPTRRTALRTAAWAIPAVTVASATPAFATSPGSSTPTPTWTISSNSWRGGLDGMRSDSLAYFVLRFTIVPPADVIADGAIATLELNTNRAGTQIYGGVTGNVNGWTTDRQEPMSPGSHLCSKFVFTAGPFAGSKNLSFELDSVGYLGGASYDPSALEDDLGTFTFTSPGQPVHQFRLLRENTGYAYLSGNVKDYRTGHVVVGK</sequence>
<name>A0ABW1QXS8_9ACTN</name>
<gene>
    <name evidence="1" type="ORF">ACFPWU_09295</name>
</gene>